<evidence type="ECO:0000313" key="3">
    <source>
        <dbReference type="Proteomes" id="UP000177122"/>
    </source>
</evidence>
<evidence type="ECO:0000313" key="2">
    <source>
        <dbReference type="EMBL" id="OGZ05649.1"/>
    </source>
</evidence>
<dbReference type="Gene3D" id="3.40.50.1820">
    <property type="entry name" value="alpha/beta hydrolase"/>
    <property type="match status" value="1"/>
</dbReference>
<accession>A0A1G2CW64</accession>
<protein>
    <recommendedName>
        <fullName evidence="1">Serine aminopeptidase S33 domain-containing protein</fullName>
    </recommendedName>
</protein>
<dbReference type="InterPro" id="IPR022742">
    <property type="entry name" value="Hydrolase_4"/>
</dbReference>
<dbReference type="InterPro" id="IPR029058">
    <property type="entry name" value="AB_hydrolase_fold"/>
</dbReference>
<dbReference type="Pfam" id="PF12146">
    <property type="entry name" value="Hydrolase_4"/>
    <property type="match status" value="1"/>
</dbReference>
<feature type="domain" description="Serine aminopeptidase S33" evidence="1">
    <location>
        <begin position="40"/>
        <end position="277"/>
    </location>
</feature>
<gene>
    <name evidence="2" type="ORF">A2845_04815</name>
</gene>
<reference evidence="2 3" key="1">
    <citation type="journal article" date="2016" name="Nat. Commun.">
        <title>Thousands of microbial genomes shed light on interconnected biogeochemical processes in an aquifer system.</title>
        <authorList>
            <person name="Anantharaman K."/>
            <person name="Brown C.T."/>
            <person name="Hug L.A."/>
            <person name="Sharon I."/>
            <person name="Castelle C.J."/>
            <person name="Probst A.J."/>
            <person name="Thomas B.C."/>
            <person name="Singh A."/>
            <person name="Wilkins M.J."/>
            <person name="Karaoz U."/>
            <person name="Brodie E.L."/>
            <person name="Williams K.H."/>
            <person name="Hubbard S.S."/>
            <person name="Banfield J.F."/>
        </authorList>
    </citation>
    <scope>NUCLEOTIDE SEQUENCE [LARGE SCALE GENOMIC DNA]</scope>
</reference>
<dbReference type="EMBL" id="MHLI01000008">
    <property type="protein sequence ID" value="OGZ05649.1"/>
    <property type="molecule type" value="Genomic_DNA"/>
</dbReference>
<dbReference type="InterPro" id="IPR051044">
    <property type="entry name" value="MAG_DAG_Lipase"/>
</dbReference>
<sequence>MDGLTPEFMEDYRKQEQKRVRAGVYRTWHDQKESLMEGNAIIVHGYRGNVRAQHFKDLANAFDDAQFNVASFDLPNFGKSRNLRPELEGQVVSFAELIRTLKSMLFAMLESRSKSKVPTILVGYSIGALVILRLLQIYPYLQKYVAGIVLIAVPLRVDHNARKELLRWKKVVKPFFKLLVRVYPSMSVAAYEEDEFSTNDPHHFKGAMSAWTANQILVASEKARAAMGRIAVPVLFIHGNDDSTAPLEDMECAFGEVATSRDDKDKIVYPHVDHLVLQKHRHAILDIVKWAKIRVKLAKDSVVRIHTEQGKFEERLEELVHIFLDLGRRIVVLLWNVRGDLLHSLLRRKKN</sequence>
<organism evidence="2 3">
    <name type="scientific">Candidatus Lloydbacteria bacterium RIFCSPHIGHO2_01_FULL_49_22</name>
    <dbReference type="NCBI Taxonomy" id="1798658"/>
    <lineage>
        <taxon>Bacteria</taxon>
        <taxon>Candidatus Lloydiibacteriota</taxon>
    </lineage>
</organism>
<comment type="caution">
    <text evidence="2">The sequence shown here is derived from an EMBL/GenBank/DDBJ whole genome shotgun (WGS) entry which is preliminary data.</text>
</comment>
<evidence type="ECO:0000259" key="1">
    <source>
        <dbReference type="Pfam" id="PF12146"/>
    </source>
</evidence>
<dbReference type="AlphaFoldDB" id="A0A1G2CW64"/>
<proteinExistence type="predicted"/>
<dbReference type="Proteomes" id="UP000177122">
    <property type="component" value="Unassembled WGS sequence"/>
</dbReference>
<dbReference type="PANTHER" id="PTHR11614">
    <property type="entry name" value="PHOSPHOLIPASE-RELATED"/>
    <property type="match status" value="1"/>
</dbReference>
<dbReference type="SUPFAM" id="SSF53474">
    <property type="entry name" value="alpha/beta-Hydrolases"/>
    <property type="match status" value="1"/>
</dbReference>
<name>A0A1G2CW64_9BACT</name>